<evidence type="ECO:0000256" key="2">
    <source>
        <dbReference type="ARBA" id="ARBA00022475"/>
    </source>
</evidence>
<name>W4QY49_HALA3</name>
<dbReference type="InterPro" id="IPR002797">
    <property type="entry name" value="Polysacc_synth"/>
</dbReference>
<reference evidence="7 8" key="1">
    <citation type="journal article" date="2014" name="Genome Announc.">
        <title>Draft Genome Sequences of Three Alkaliphilic Bacillus Strains, Bacillus wakoensis JCM 9140T, Bacillus akibai JCM 9157T, and Bacillus hemicellulosilyticus JCM 9152T.</title>
        <authorList>
            <person name="Yuki M."/>
            <person name="Oshima K."/>
            <person name="Suda W."/>
            <person name="Oshida Y."/>
            <person name="Kitamura K."/>
            <person name="Iida T."/>
            <person name="Hattori M."/>
            <person name="Ohkuma M."/>
        </authorList>
    </citation>
    <scope>NUCLEOTIDE SEQUENCE [LARGE SCALE GENOMIC DNA]</scope>
    <source>
        <strain evidence="7 8">JCM 9157</strain>
    </source>
</reference>
<dbReference type="STRING" id="1236973.JCM9157_3770"/>
<comment type="caution">
    <text evidence="7">The sequence shown here is derived from an EMBL/GenBank/DDBJ whole genome shotgun (WGS) entry which is preliminary data.</text>
</comment>
<feature type="transmembrane region" description="Helical" evidence="6">
    <location>
        <begin position="290"/>
        <end position="309"/>
    </location>
</feature>
<dbReference type="AlphaFoldDB" id="W4QY49"/>
<evidence type="ECO:0000256" key="1">
    <source>
        <dbReference type="ARBA" id="ARBA00004651"/>
    </source>
</evidence>
<feature type="transmembrane region" description="Helical" evidence="6">
    <location>
        <begin position="395"/>
        <end position="413"/>
    </location>
</feature>
<feature type="transmembrane region" description="Helical" evidence="6">
    <location>
        <begin position="130"/>
        <end position="147"/>
    </location>
</feature>
<keyword evidence="2" id="KW-1003">Cell membrane</keyword>
<dbReference type="RefSeq" id="WP_035666628.1">
    <property type="nucleotide sequence ID" value="NZ_BAUV01000037.1"/>
</dbReference>
<dbReference type="InterPro" id="IPR050833">
    <property type="entry name" value="Poly_Biosynth_Transport"/>
</dbReference>
<evidence type="ECO:0000256" key="3">
    <source>
        <dbReference type="ARBA" id="ARBA00022692"/>
    </source>
</evidence>
<gene>
    <name evidence="7" type="ORF">JCM9157_3770</name>
</gene>
<feature type="transmembrane region" description="Helical" evidence="6">
    <location>
        <begin position="12"/>
        <end position="32"/>
    </location>
</feature>
<dbReference type="InterPro" id="IPR024923">
    <property type="entry name" value="PG_synth_SpoVB"/>
</dbReference>
<evidence type="ECO:0000313" key="7">
    <source>
        <dbReference type="EMBL" id="GAE36573.1"/>
    </source>
</evidence>
<dbReference type="CDD" id="cd13124">
    <property type="entry name" value="MATE_SpoVB_like"/>
    <property type="match status" value="1"/>
</dbReference>
<feature type="transmembrane region" description="Helical" evidence="6">
    <location>
        <begin position="329"/>
        <end position="347"/>
    </location>
</feature>
<feature type="transmembrane region" description="Helical" evidence="6">
    <location>
        <begin position="451"/>
        <end position="470"/>
    </location>
</feature>
<dbReference type="OrthoDB" id="9775950at2"/>
<dbReference type="PIRSF" id="PIRSF038958">
    <property type="entry name" value="PG_synth_SpoVB"/>
    <property type="match status" value="1"/>
</dbReference>
<dbReference type="PANTHER" id="PTHR30250">
    <property type="entry name" value="PST FAMILY PREDICTED COLANIC ACID TRANSPORTER"/>
    <property type="match status" value="1"/>
</dbReference>
<organism evidence="7 8">
    <name type="scientific">Halalkalibacter akibai (strain ATCC 43226 / DSM 21942 / CIP 109018 / JCM 9157 / 1139)</name>
    <name type="common">Bacillus akibai</name>
    <dbReference type="NCBI Taxonomy" id="1236973"/>
    <lineage>
        <taxon>Bacteria</taxon>
        <taxon>Bacillati</taxon>
        <taxon>Bacillota</taxon>
        <taxon>Bacilli</taxon>
        <taxon>Bacillales</taxon>
        <taxon>Bacillaceae</taxon>
        <taxon>Halalkalibacter</taxon>
    </lineage>
</organism>
<protein>
    <submittedName>
        <fullName evidence="7">Uncharacterized protein</fullName>
    </submittedName>
</protein>
<feature type="transmembrane region" description="Helical" evidence="6">
    <location>
        <begin position="419"/>
        <end position="439"/>
    </location>
</feature>
<keyword evidence="4 6" id="KW-1133">Transmembrane helix</keyword>
<comment type="subcellular location">
    <subcellularLocation>
        <location evidence="1">Cell membrane</location>
        <topology evidence="1">Multi-pass membrane protein</topology>
    </subcellularLocation>
</comment>
<evidence type="ECO:0000313" key="8">
    <source>
        <dbReference type="Proteomes" id="UP000018896"/>
    </source>
</evidence>
<dbReference type="Proteomes" id="UP000018896">
    <property type="component" value="Unassembled WGS sequence"/>
</dbReference>
<keyword evidence="3 6" id="KW-0812">Transmembrane</keyword>
<accession>W4QY49</accession>
<evidence type="ECO:0000256" key="4">
    <source>
        <dbReference type="ARBA" id="ARBA00022989"/>
    </source>
</evidence>
<dbReference type="Pfam" id="PF01943">
    <property type="entry name" value="Polysacc_synt"/>
    <property type="match status" value="1"/>
</dbReference>
<keyword evidence="8" id="KW-1185">Reference proteome</keyword>
<dbReference type="GO" id="GO:0005886">
    <property type="term" value="C:plasma membrane"/>
    <property type="evidence" value="ECO:0007669"/>
    <property type="project" value="UniProtKB-SubCell"/>
</dbReference>
<keyword evidence="5 6" id="KW-0472">Membrane</keyword>
<sequence length="536" mass="59142">MQDISSSSKSIIKGVALLSGVALLAKILSAAYRIPYQNLAGDLGYYVYQQVYPLYGIVVVLAMYGFPVVLSKQRAELLAQGQIDMARNMLSLFFYGLLFFAVLIWGILYLSADVIATMMGDPLLSTPIQAMSYVVLLLPFLSIGRGFHQGEGDLVPTAFSHVFEQLIRVFIILVLTYWFVIKGYDAYSVGAGAAYGSVLGGVTGVLTLVVLTRARWLKHLVSPFQLNRKKMFRSHVEIIKQSVFICLSALIFVSFQLIDAFSVVRLMLLNGVEEFVAFEAKGVFDRSQPLLQLGTILTTTFTLALVPMLSKAVIEGNMKLAKQYQSLSYRLTLLIGGGATVGLFIIIEPTNHMLFTDTTGSNVIRVMSLAILFSSFFVTGAAVSQGYNYAHLPAVAVFLGLLVKVVANLLFIPKLGTMGAAWSTVISTAFMVIFLLYALKRKRKLYVGLSQTYLPILTVLFGMGVVTWIWQRGLAIFISEVSRGIDTFIALSSVAIGGGFLAICLLVYPVFHEEEWNQIPKLNKIRKKIKEGLKKW</sequence>
<feature type="transmembrane region" description="Helical" evidence="6">
    <location>
        <begin position="193"/>
        <end position="217"/>
    </location>
</feature>
<feature type="transmembrane region" description="Helical" evidence="6">
    <location>
        <begin position="52"/>
        <end position="71"/>
    </location>
</feature>
<dbReference type="PANTHER" id="PTHR30250:SF29">
    <property type="entry name" value="POLYSACCHARIDE BIOSYNTHESIS PROTEIN C-TERMINAL DOMAIN-CONTAINING PROTEIN"/>
    <property type="match status" value="1"/>
</dbReference>
<proteinExistence type="predicted"/>
<feature type="transmembrane region" description="Helical" evidence="6">
    <location>
        <begin position="238"/>
        <end position="258"/>
    </location>
</feature>
<evidence type="ECO:0000256" key="6">
    <source>
        <dbReference type="SAM" id="Phobius"/>
    </source>
</evidence>
<feature type="transmembrane region" description="Helical" evidence="6">
    <location>
        <begin position="159"/>
        <end position="181"/>
    </location>
</feature>
<evidence type="ECO:0000256" key="5">
    <source>
        <dbReference type="ARBA" id="ARBA00023136"/>
    </source>
</evidence>
<feature type="transmembrane region" description="Helical" evidence="6">
    <location>
        <begin position="92"/>
        <end position="110"/>
    </location>
</feature>
<feature type="transmembrane region" description="Helical" evidence="6">
    <location>
        <begin position="490"/>
        <end position="511"/>
    </location>
</feature>
<feature type="transmembrane region" description="Helical" evidence="6">
    <location>
        <begin position="363"/>
        <end position="383"/>
    </location>
</feature>
<dbReference type="eggNOG" id="COG2244">
    <property type="taxonomic scope" value="Bacteria"/>
</dbReference>
<dbReference type="EMBL" id="BAUV01000037">
    <property type="protein sequence ID" value="GAE36573.1"/>
    <property type="molecule type" value="Genomic_DNA"/>
</dbReference>